<dbReference type="SUPFAM" id="SSF52540">
    <property type="entry name" value="P-loop containing nucleoside triphosphate hydrolases"/>
    <property type="match status" value="1"/>
</dbReference>
<dbReference type="SMART" id="SM00072">
    <property type="entry name" value="GuKc"/>
    <property type="match status" value="1"/>
</dbReference>
<comment type="function">
    <text evidence="1">Essential for recycling GMP and indirectly, cGMP.</text>
</comment>
<proteinExistence type="inferred from homology"/>
<keyword evidence="4 7" id="KW-0418">Kinase</keyword>
<evidence type="ECO:0000256" key="1">
    <source>
        <dbReference type="ARBA" id="ARBA00003531"/>
    </source>
</evidence>
<dbReference type="Proteomes" id="UP000033163">
    <property type="component" value="Chromosome I"/>
</dbReference>
<dbReference type="InterPro" id="IPR008145">
    <property type="entry name" value="GK/Ca_channel_bsu"/>
</dbReference>
<dbReference type="PROSITE" id="PS00856">
    <property type="entry name" value="GUANYLATE_KINASE_1"/>
    <property type="match status" value="1"/>
</dbReference>
<dbReference type="PANTHER" id="PTHR23117">
    <property type="entry name" value="GUANYLATE KINASE-RELATED"/>
    <property type="match status" value="1"/>
</dbReference>
<dbReference type="GO" id="GO:0004385">
    <property type="term" value="F:GMP kinase activity"/>
    <property type="evidence" value="ECO:0007669"/>
    <property type="project" value="UniProtKB-EC"/>
</dbReference>
<organism evidence="7 8">
    <name type="scientific">Paenibacillus riograndensis SBR5</name>
    <dbReference type="NCBI Taxonomy" id="1073571"/>
    <lineage>
        <taxon>Bacteria</taxon>
        <taxon>Bacillati</taxon>
        <taxon>Bacillota</taxon>
        <taxon>Bacilli</taxon>
        <taxon>Bacillales</taxon>
        <taxon>Paenibacillaceae</taxon>
        <taxon>Paenibacillus</taxon>
        <taxon>Paenibacillus sonchi group</taxon>
    </lineage>
</organism>
<dbReference type="GO" id="GO:0005829">
    <property type="term" value="C:cytosol"/>
    <property type="evidence" value="ECO:0007669"/>
    <property type="project" value="TreeGrafter"/>
</dbReference>
<sequence length="268" mass="30571">MDKKTAALLQCGRLYFWSRRDLGIFVELARYSLHVKEVNPGAAGEFSGRHTGEAMWNWLRTSKASVAKLENVDQHAETPAETFGPKIIIITGTSGAGRKRTAKQLSAALGIPYVIPYTTRAIRSQERDGEHYHFISEGDFQAMADKHAFIQSVHLERGRYGIAELELVKGLEQHNAVIIVVNHEGARAFREKYGENALRVFIYVTKKDIQLRLEREAAPFDLIDEYLGNYTEQVVYKREAEFLIQNMDPEVTVQRIKEFVEARISRQT</sequence>
<evidence type="ECO:0000256" key="3">
    <source>
        <dbReference type="ARBA" id="ARBA00022679"/>
    </source>
</evidence>
<dbReference type="PANTHER" id="PTHR23117:SF13">
    <property type="entry name" value="GUANYLATE KINASE"/>
    <property type="match status" value="1"/>
</dbReference>
<evidence type="ECO:0000256" key="2">
    <source>
        <dbReference type="ARBA" id="ARBA00005790"/>
    </source>
</evidence>
<comment type="similarity">
    <text evidence="2">Belongs to the guanylate kinase family.</text>
</comment>
<evidence type="ECO:0000313" key="8">
    <source>
        <dbReference type="Proteomes" id="UP000033163"/>
    </source>
</evidence>
<dbReference type="InterPro" id="IPR008144">
    <property type="entry name" value="Guanylate_kin-like_dom"/>
</dbReference>
<protein>
    <submittedName>
        <fullName evidence="7">Guanylate kinase</fullName>
    </submittedName>
</protein>
<evidence type="ECO:0000256" key="5">
    <source>
        <dbReference type="ARBA" id="ARBA00048594"/>
    </source>
</evidence>
<evidence type="ECO:0000259" key="6">
    <source>
        <dbReference type="PROSITE" id="PS50052"/>
    </source>
</evidence>
<dbReference type="EMBL" id="LN831776">
    <property type="protein sequence ID" value="CQR51543.1"/>
    <property type="molecule type" value="Genomic_DNA"/>
</dbReference>
<dbReference type="KEGG" id="pri:PRIO_0290"/>
<keyword evidence="3" id="KW-0808">Transferase</keyword>
<evidence type="ECO:0000313" key="7">
    <source>
        <dbReference type="EMBL" id="CQR51543.1"/>
    </source>
</evidence>
<dbReference type="InterPro" id="IPR020590">
    <property type="entry name" value="Guanylate_kinase_CS"/>
</dbReference>
<feature type="domain" description="Guanylate kinase-like" evidence="6">
    <location>
        <begin position="85"/>
        <end position="261"/>
    </location>
</feature>
<reference evidence="8" key="1">
    <citation type="submission" date="2015-03" db="EMBL/GenBank/DDBJ databases">
        <authorList>
            <person name="Wibberg D."/>
        </authorList>
    </citation>
    <scope>NUCLEOTIDE SEQUENCE [LARGE SCALE GENOMIC DNA]</scope>
</reference>
<accession>A0A0E3WG11</accession>
<comment type="catalytic activity">
    <reaction evidence="5">
        <text>GMP + ATP = GDP + ADP</text>
        <dbReference type="Rhea" id="RHEA:20780"/>
        <dbReference type="ChEBI" id="CHEBI:30616"/>
        <dbReference type="ChEBI" id="CHEBI:58115"/>
        <dbReference type="ChEBI" id="CHEBI:58189"/>
        <dbReference type="ChEBI" id="CHEBI:456216"/>
        <dbReference type="EC" id="2.7.4.8"/>
    </reaction>
</comment>
<dbReference type="AlphaFoldDB" id="A0A0E3WG11"/>
<evidence type="ECO:0000256" key="4">
    <source>
        <dbReference type="ARBA" id="ARBA00022777"/>
    </source>
</evidence>
<dbReference type="HOGENOM" id="CLU_001715_2_0_9"/>
<name>A0A0E3WG11_9BACL</name>
<gene>
    <name evidence="7" type="ORF">PRIO_0290</name>
</gene>
<dbReference type="Gene3D" id="3.40.50.300">
    <property type="entry name" value="P-loop containing nucleotide triphosphate hydrolases"/>
    <property type="match status" value="1"/>
</dbReference>
<dbReference type="PATRIC" id="fig|1073571.4.peg.278"/>
<dbReference type="Pfam" id="PF00625">
    <property type="entry name" value="Guanylate_kin"/>
    <property type="match status" value="1"/>
</dbReference>
<dbReference type="STRING" id="483937.AMQ84_20990"/>
<dbReference type="InterPro" id="IPR027417">
    <property type="entry name" value="P-loop_NTPase"/>
</dbReference>
<dbReference type="PROSITE" id="PS50052">
    <property type="entry name" value="GUANYLATE_KINASE_2"/>
    <property type="match status" value="1"/>
</dbReference>